<dbReference type="WBParaSite" id="L893_g17955.t1">
    <property type="protein sequence ID" value="L893_g17955.t1"/>
    <property type="gene ID" value="L893_g17955"/>
</dbReference>
<reference evidence="3" key="1">
    <citation type="submission" date="2016-11" db="UniProtKB">
        <authorList>
            <consortium name="WormBaseParasite"/>
        </authorList>
    </citation>
    <scope>IDENTIFICATION</scope>
</reference>
<organism evidence="2 3">
    <name type="scientific">Steinernema glaseri</name>
    <dbReference type="NCBI Taxonomy" id="37863"/>
    <lineage>
        <taxon>Eukaryota</taxon>
        <taxon>Metazoa</taxon>
        <taxon>Ecdysozoa</taxon>
        <taxon>Nematoda</taxon>
        <taxon>Chromadorea</taxon>
        <taxon>Rhabditida</taxon>
        <taxon>Tylenchina</taxon>
        <taxon>Panagrolaimomorpha</taxon>
        <taxon>Strongyloidoidea</taxon>
        <taxon>Steinernematidae</taxon>
        <taxon>Steinernema</taxon>
    </lineage>
</organism>
<proteinExistence type="predicted"/>
<name>A0A1I7YNS4_9BILA</name>
<feature type="chain" id="PRO_5013357467" evidence="1">
    <location>
        <begin position="16"/>
        <end position="221"/>
    </location>
</feature>
<evidence type="ECO:0000313" key="2">
    <source>
        <dbReference type="Proteomes" id="UP000095287"/>
    </source>
</evidence>
<sequence>MLRFLALCLLPLALGQGYGGQTSNQAGQGGGYGQLGGQSVAQPLPIGHQIQYPQTTYPNPFQFPGQHQTPFVFPGQQNTFPAPFPGQVYPAPQGNLVPPFFPPIKDKYYCSPSAYVPLKNNVVPSGGVYGNLFGGQHQEKKKLCRFSAANSFESCNSCCKTASRADAIDDNEIFGVVMFFDPENPPLHSVGSNEVHSNDPTAEVDAETGHAQCLCCTLKMF</sequence>
<evidence type="ECO:0000256" key="1">
    <source>
        <dbReference type="SAM" id="SignalP"/>
    </source>
</evidence>
<accession>A0A1I7YNS4</accession>
<protein>
    <submittedName>
        <fullName evidence="3">Uncharacterized protein</fullName>
    </submittedName>
</protein>
<keyword evidence="1" id="KW-0732">Signal</keyword>
<keyword evidence="2" id="KW-1185">Reference proteome</keyword>
<evidence type="ECO:0000313" key="3">
    <source>
        <dbReference type="WBParaSite" id="L893_g17955.t1"/>
    </source>
</evidence>
<feature type="signal peptide" evidence="1">
    <location>
        <begin position="1"/>
        <end position="15"/>
    </location>
</feature>
<dbReference type="Proteomes" id="UP000095287">
    <property type="component" value="Unplaced"/>
</dbReference>
<dbReference type="AlphaFoldDB" id="A0A1I7YNS4"/>